<feature type="transmembrane region" description="Helical" evidence="7">
    <location>
        <begin position="124"/>
        <end position="144"/>
    </location>
</feature>
<keyword evidence="3 7" id="KW-0812">Transmembrane</keyword>
<feature type="transmembrane region" description="Helical" evidence="7">
    <location>
        <begin position="286"/>
        <end position="306"/>
    </location>
</feature>
<keyword evidence="5 7" id="KW-0472">Membrane</keyword>
<dbReference type="FunFam" id="1.20.1720.10:FF:000012">
    <property type="entry name" value="MFS toxin efflux pump (AflT)"/>
    <property type="match status" value="1"/>
</dbReference>
<dbReference type="AlphaFoldDB" id="W9W0C6"/>
<dbReference type="InterPro" id="IPR020846">
    <property type="entry name" value="MFS_dom"/>
</dbReference>
<dbReference type="PROSITE" id="PS50850">
    <property type="entry name" value="MFS"/>
    <property type="match status" value="1"/>
</dbReference>
<evidence type="ECO:0000256" key="5">
    <source>
        <dbReference type="ARBA" id="ARBA00023136"/>
    </source>
</evidence>
<dbReference type="RefSeq" id="XP_007750695.1">
    <property type="nucleotide sequence ID" value="XM_007752505.1"/>
</dbReference>
<dbReference type="InterPro" id="IPR011701">
    <property type="entry name" value="MFS"/>
</dbReference>
<evidence type="ECO:0000313" key="10">
    <source>
        <dbReference type="Proteomes" id="UP000019471"/>
    </source>
</evidence>
<dbReference type="Gene3D" id="1.20.1250.20">
    <property type="entry name" value="MFS general substrate transporter like domains"/>
    <property type="match status" value="1"/>
</dbReference>
<dbReference type="HOGENOM" id="CLU_000960_22_1_1"/>
<feature type="transmembrane region" description="Helical" evidence="7">
    <location>
        <begin position="524"/>
        <end position="543"/>
    </location>
</feature>
<accession>W9W0C6</accession>
<sequence>MAMPNDKAIVAVGGTESPTPSTLDTSDVNHASDGRSAHREKSVQSIFDDHYPHGLKLVLVGGASVIAVFLIALDQTIVGTAIPKITDEFHGLRDVSWYAAAYFMTFGAAQTSAGKIYKYFNLKWSFLVSMLIFEVGSLICGVAPSSKALVVGRAIAGLGGAGLSVGGTSIVSFTVPPAKRPMMMGIIGMTYAIAAVLGPLIGGIFSDHVTWRWCFYINLPIGGLAAVAVFFFFHLPTAAAPPQVSWTKRLLHMDPVGVALAMGGITCFILALQYGGNTHPWDSSIVIGLFVGFGLLAIVLVGWEIWLGDYAMMLPRLYKQRSLSTTAPYQFFFMGSYIILLYYLPIYFQSILGASPIKSGVNNLPLVLAAAVFALAGGAVVMKTGRAQQVIFVGSMLSTVAIGLIYTLDIGTSTGKWVGYQLFVGAAMAFAIMHGLTIAQANVGPEDLAAVTANLLFFQTVGGAFSTSAGQSAFVNRLLATLPKTAPGVNPRLVLLTGASELHNLFSPDVLPGVLKAYMVGLKAAFAVAVAFSGVAFLCSLAIPMEKLPSHAPDKAPMATG</sequence>
<keyword evidence="10" id="KW-1185">Reference proteome</keyword>
<feature type="transmembrane region" description="Helical" evidence="7">
    <location>
        <begin position="256"/>
        <end position="274"/>
    </location>
</feature>
<evidence type="ECO:0000256" key="3">
    <source>
        <dbReference type="ARBA" id="ARBA00022692"/>
    </source>
</evidence>
<organism evidence="9 10">
    <name type="scientific">Cladophialophora psammophila CBS 110553</name>
    <dbReference type="NCBI Taxonomy" id="1182543"/>
    <lineage>
        <taxon>Eukaryota</taxon>
        <taxon>Fungi</taxon>
        <taxon>Dikarya</taxon>
        <taxon>Ascomycota</taxon>
        <taxon>Pezizomycotina</taxon>
        <taxon>Eurotiomycetes</taxon>
        <taxon>Chaetothyriomycetidae</taxon>
        <taxon>Chaetothyriales</taxon>
        <taxon>Herpotrichiellaceae</taxon>
        <taxon>Cladophialophora</taxon>
    </lineage>
</organism>
<dbReference type="Proteomes" id="UP000019471">
    <property type="component" value="Unassembled WGS sequence"/>
</dbReference>
<feature type="transmembrane region" description="Helical" evidence="7">
    <location>
        <begin position="217"/>
        <end position="235"/>
    </location>
</feature>
<feature type="domain" description="Major facilitator superfamily (MFS) profile" evidence="8">
    <location>
        <begin position="60"/>
        <end position="548"/>
    </location>
</feature>
<dbReference type="Pfam" id="PF07690">
    <property type="entry name" value="MFS_1"/>
    <property type="match status" value="1"/>
</dbReference>
<evidence type="ECO:0000313" key="9">
    <source>
        <dbReference type="EMBL" id="EXJ61378.1"/>
    </source>
</evidence>
<dbReference type="OrthoDB" id="10021397at2759"/>
<keyword evidence="4 7" id="KW-1133">Transmembrane helix</keyword>
<comment type="caution">
    <text evidence="9">The sequence shown here is derived from an EMBL/GenBank/DDBJ whole genome shotgun (WGS) entry which is preliminary data.</text>
</comment>
<evidence type="ECO:0000256" key="4">
    <source>
        <dbReference type="ARBA" id="ARBA00022989"/>
    </source>
</evidence>
<dbReference type="PANTHER" id="PTHR23501">
    <property type="entry name" value="MAJOR FACILITATOR SUPERFAMILY"/>
    <property type="match status" value="1"/>
</dbReference>
<evidence type="ECO:0000256" key="7">
    <source>
        <dbReference type="SAM" id="Phobius"/>
    </source>
</evidence>
<evidence type="ECO:0000259" key="8">
    <source>
        <dbReference type="PROSITE" id="PS50850"/>
    </source>
</evidence>
<dbReference type="PANTHER" id="PTHR23501:SF177">
    <property type="entry name" value="MAJOR FACILITATOR SUPERFAMILY (MFS) PROFILE DOMAIN-CONTAINING PROTEIN-RELATED"/>
    <property type="match status" value="1"/>
</dbReference>
<dbReference type="GeneID" id="19196622"/>
<comment type="subcellular location">
    <subcellularLocation>
        <location evidence="1">Membrane</location>
        <topology evidence="1">Multi-pass membrane protein</topology>
    </subcellularLocation>
</comment>
<reference evidence="9 10" key="1">
    <citation type="submission" date="2013-03" db="EMBL/GenBank/DDBJ databases">
        <title>The Genome Sequence of Cladophialophora psammophila CBS 110553.</title>
        <authorList>
            <consortium name="The Broad Institute Genomics Platform"/>
            <person name="Cuomo C."/>
            <person name="de Hoog S."/>
            <person name="Gorbushina A."/>
            <person name="Walker B."/>
            <person name="Young S.K."/>
            <person name="Zeng Q."/>
            <person name="Gargeya S."/>
            <person name="Fitzgerald M."/>
            <person name="Haas B."/>
            <person name="Abouelleil A."/>
            <person name="Allen A.W."/>
            <person name="Alvarado L."/>
            <person name="Arachchi H.M."/>
            <person name="Berlin A.M."/>
            <person name="Chapman S.B."/>
            <person name="Gainer-Dewar J."/>
            <person name="Goldberg J."/>
            <person name="Griggs A."/>
            <person name="Gujja S."/>
            <person name="Hansen M."/>
            <person name="Howarth C."/>
            <person name="Imamovic A."/>
            <person name="Ireland A."/>
            <person name="Larimer J."/>
            <person name="McCowan C."/>
            <person name="Murphy C."/>
            <person name="Pearson M."/>
            <person name="Poon T.W."/>
            <person name="Priest M."/>
            <person name="Roberts A."/>
            <person name="Saif S."/>
            <person name="Shea T."/>
            <person name="Sisk P."/>
            <person name="Sykes S."/>
            <person name="Wortman J."/>
            <person name="Nusbaum C."/>
            <person name="Birren B."/>
        </authorList>
    </citation>
    <scope>NUCLEOTIDE SEQUENCE [LARGE SCALE GENOMIC DNA]</scope>
    <source>
        <strain evidence="9 10">CBS 110553</strain>
    </source>
</reference>
<dbReference type="EMBL" id="AMGX01000029">
    <property type="protein sequence ID" value="EXJ61378.1"/>
    <property type="molecule type" value="Genomic_DNA"/>
</dbReference>
<feature type="region of interest" description="Disordered" evidence="6">
    <location>
        <begin position="10"/>
        <end position="35"/>
    </location>
</feature>
<keyword evidence="2" id="KW-0813">Transport</keyword>
<name>W9W0C6_9EURO</name>
<feature type="compositionally biased region" description="Polar residues" evidence="6">
    <location>
        <begin position="16"/>
        <end position="29"/>
    </location>
</feature>
<feature type="transmembrane region" description="Helical" evidence="7">
    <location>
        <begin position="364"/>
        <end position="382"/>
    </location>
</feature>
<feature type="transmembrane region" description="Helical" evidence="7">
    <location>
        <begin position="389"/>
        <end position="408"/>
    </location>
</feature>
<protein>
    <recommendedName>
        <fullName evidence="8">Major facilitator superfamily (MFS) profile domain-containing protein</fullName>
    </recommendedName>
</protein>
<dbReference type="CDD" id="cd17502">
    <property type="entry name" value="MFS_Azr1_MDR_like"/>
    <property type="match status" value="1"/>
</dbReference>
<evidence type="ECO:0000256" key="1">
    <source>
        <dbReference type="ARBA" id="ARBA00004141"/>
    </source>
</evidence>
<dbReference type="SUPFAM" id="SSF103473">
    <property type="entry name" value="MFS general substrate transporter"/>
    <property type="match status" value="1"/>
</dbReference>
<dbReference type="GO" id="GO:0022857">
    <property type="term" value="F:transmembrane transporter activity"/>
    <property type="evidence" value="ECO:0007669"/>
    <property type="project" value="InterPro"/>
</dbReference>
<feature type="transmembrane region" description="Helical" evidence="7">
    <location>
        <begin position="327"/>
        <end position="344"/>
    </location>
</feature>
<feature type="transmembrane region" description="Helical" evidence="7">
    <location>
        <begin position="150"/>
        <end position="173"/>
    </location>
</feature>
<feature type="transmembrane region" description="Helical" evidence="7">
    <location>
        <begin position="420"/>
        <end position="439"/>
    </location>
</feature>
<dbReference type="eggNOG" id="KOG0254">
    <property type="taxonomic scope" value="Eukaryota"/>
</dbReference>
<evidence type="ECO:0000256" key="2">
    <source>
        <dbReference type="ARBA" id="ARBA00022448"/>
    </source>
</evidence>
<dbReference type="Gene3D" id="1.20.1720.10">
    <property type="entry name" value="Multidrug resistance protein D"/>
    <property type="match status" value="1"/>
</dbReference>
<dbReference type="InterPro" id="IPR036259">
    <property type="entry name" value="MFS_trans_sf"/>
</dbReference>
<gene>
    <name evidence="9" type="ORF">A1O5_11936</name>
</gene>
<dbReference type="GO" id="GO:0005886">
    <property type="term" value="C:plasma membrane"/>
    <property type="evidence" value="ECO:0007669"/>
    <property type="project" value="TreeGrafter"/>
</dbReference>
<evidence type="ECO:0000256" key="6">
    <source>
        <dbReference type="SAM" id="MobiDB-lite"/>
    </source>
</evidence>
<feature type="transmembrane region" description="Helical" evidence="7">
    <location>
        <begin position="97"/>
        <end position="117"/>
    </location>
</feature>
<proteinExistence type="predicted"/>
<feature type="transmembrane region" description="Helical" evidence="7">
    <location>
        <begin position="185"/>
        <end position="205"/>
    </location>
</feature>
<feature type="transmembrane region" description="Helical" evidence="7">
    <location>
        <begin position="57"/>
        <end position="77"/>
    </location>
</feature>